<name>A0A168KCZ4_9BACL</name>
<dbReference type="RefSeq" id="WP_068652579.1">
    <property type="nucleotide sequence ID" value="NZ_CP043611.1"/>
</dbReference>
<dbReference type="Proteomes" id="UP000077355">
    <property type="component" value="Unassembled WGS sequence"/>
</dbReference>
<keyword evidence="2" id="KW-1185">Reference proteome</keyword>
<gene>
    <name evidence="1" type="ORF">PBAT_20950</name>
</gene>
<dbReference type="OrthoDB" id="2665869at2"/>
<dbReference type="AlphaFoldDB" id="A0A168KCZ4"/>
<organism evidence="1 2">
    <name type="scientific">Paenibacillus antarcticus</name>
    <dbReference type="NCBI Taxonomy" id="253703"/>
    <lineage>
        <taxon>Bacteria</taxon>
        <taxon>Bacillati</taxon>
        <taxon>Bacillota</taxon>
        <taxon>Bacilli</taxon>
        <taxon>Bacillales</taxon>
        <taxon>Paenibacillaceae</taxon>
        <taxon>Paenibacillus</taxon>
    </lineage>
</organism>
<comment type="caution">
    <text evidence="1">The sequence shown here is derived from an EMBL/GenBank/DDBJ whole genome shotgun (WGS) entry which is preliminary data.</text>
</comment>
<reference evidence="1 2" key="1">
    <citation type="submission" date="2016-03" db="EMBL/GenBank/DDBJ databases">
        <title>Draft genome sequence of Paenibacillus antarcticus CECT 5836.</title>
        <authorList>
            <person name="Shin S.-K."/>
            <person name="Yi H."/>
        </authorList>
    </citation>
    <scope>NUCLEOTIDE SEQUENCE [LARGE SCALE GENOMIC DNA]</scope>
    <source>
        <strain evidence="1 2">CECT 5836</strain>
    </source>
</reference>
<evidence type="ECO:0008006" key="3">
    <source>
        <dbReference type="Google" id="ProtNLM"/>
    </source>
</evidence>
<dbReference type="EMBL" id="LVJI01000044">
    <property type="protein sequence ID" value="OAB41849.1"/>
    <property type="molecule type" value="Genomic_DNA"/>
</dbReference>
<protein>
    <recommendedName>
        <fullName evidence="3">Flagellar protein FliT</fullName>
    </recommendedName>
</protein>
<accession>A0A168KCZ4</accession>
<sequence>MDKLIDQLEQLTNTIIDRLDTVSFEEVEQFVEERQEFITMIEILLQSSTMSNHQKVRIQNLLQHDSSIVNRMQILMDEAREWLQQRNIAKAQRNVYDSAYSSESILMDRFK</sequence>
<proteinExistence type="predicted"/>
<evidence type="ECO:0000313" key="2">
    <source>
        <dbReference type="Proteomes" id="UP000077355"/>
    </source>
</evidence>
<evidence type="ECO:0000313" key="1">
    <source>
        <dbReference type="EMBL" id="OAB41849.1"/>
    </source>
</evidence>